<name>A0A6G9I0Y0_ECOLX</name>
<evidence type="ECO:0000313" key="2">
    <source>
        <dbReference type="EMBL" id="QIQ16976.1"/>
    </source>
</evidence>
<gene>
    <name evidence="2" type="ORF">pIP72_30</name>
</gene>
<protein>
    <submittedName>
        <fullName evidence="2">Uncharacterized protein</fullName>
    </submittedName>
</protein>
<dbReference type="EMBL" id="MN612051">
    <property type="protein sequence ID" value="QIQ16976.1"/>
    <property type="molecule type" value="Genomic_DNA"/>
</dbReference>
<reference evidence="2" key="1">
    <citation type="submission" date="2019-10" db="EMBL/GenBank/DDBJ databases">
        <title>Molecular requirements for bacterial conjugation in the gut.</title>
        <authorList>
            <person name="Neil K."/>
            <person name="Allard N."/>
            <person name="Grenier F."/>
            <person name="Burrus V."/>
            <person name="Rodrigue S."/>
        </authorList>
    </citation>
    <scope>NUCLEOTIDE SEQUENCE</scope>
    <source>
        <strain evidence="2">BM21</strain>
        <plasmid evidence="2">pIP72</plasmid>
    </source>
</reference>
<sequence length="101" mass="11764">MYVPRKVRLRRTVRSAAADRQRQLRHQAQWPYTPSGVQGAPHPARLKKNDGTTMACGGHWRTTPAQLKTEKTARHLQLKKVKFLHFFTLIYRADLVIMMIK</sequence>
<proteinExistence type="predicted"/>
<organism evidence="2">
    <name type="scientific">Escherichia coli</name>
    <dbReference type="NCBI Taxonomy" id="562"/>
    <lineage>
        <taxon>Bacteria</taxon>
        <taxon>Pseudomonadati</taxon>
        <taxon>Pseudomonadota</taxon>
        <taxon>Gammaproteobacteria</taxon>
        <taxon>Enterobacterales</taxon>
        <taxon>Enterobacteriaceae</taxon>
        <taxon>Escherichia</taxon>
    </lineage>
</organism>
<accession>A0A6G9I0Y0</accession>
<feature type="region of interest" description="Disordered" evidence="1">
    <location>
        <begin position="12"/>
        <end position="51"/>
    </location>
</feature>
<dbReference type="AlphaFoldDB" id="A0A6G9I0Y0"/>
<evidence type="ECO:0000256" key="1">
    <source>
        <dbReference type="SAM" id="MobiDB-lite"/>
    </source>
</evidence>
<keyword evidence="2" id="KW-0614">Plasmid</keyword>
<geneLocation type="plasmid" evidence="2">
    <name>pIP72</name>
</geneLocation>